<accession>A0AAV4YU48</accession>
<feature type="region of interest" description="Disordered" evidence="1">
    <location>
        <begin position="70"/>
        <end position="106"/>
    </location>
</feature>
<evidence type="ECO:0000313" key="2">
    <source>
        <dbReference type="EMBL" id="GJA43697.1"/>
    </source>
</evidence>
<name>A0AAV4YU48_AERCA</name>
<dbReference type="Pfam" id="PF13009">
    <property type="entry name" value="Integrase_2"/>
    <property type="match status" value="1"/>
</dbReference>
<dbReference type="Proteomes" id="UP000886939">
    <property type="component" value="Unassembled WGS sequence"/>
</dbReference>
<dbReference type="AlphaFoldDB" id="A0AAV4YU48"/>
<gene>
    <name evidence="2" type="ORF">KAM343_44930</name>
</gene>
<reference evidence="2" key="1">
    <citation type="submission" date="2021-07" db="EMBL/GenBank/DDBJ databases">
        <title>Draft genome sequence of carbapenem-resistant Aeromonas spp. in Japan.</title>
        <authorList>
            <person name="Maehana S."/>
            <person name="Suzuki M."/>
            <person name="Kitasato H."/>
        </authorList>
    </citation>
    <scope>NUCLEOTIDE SEQUENCE</scope>
    <source>
        <strain evidence="2">KAM343</strain>
    </source>
</reference>
<comment type="caution">
    <text evidence="2">The sequence shown here is derived from an EMBL/GenBank/DDBJ whole genome shotgun (WGS) entry which is preliminary data.</text>
</comment>
<dbReference type="EMBL" id="BPNI01000326">
    <property type="protein sequence ID" value="GJA43697.1"/>
    <property type="molecule type" value="Genomic_DNA"/>
</dbReference>
<proteinExistence type="predicted"/>
<organism evidence="2 3">
    <name type="scientific">Aeromonas caviae</name>
    <name type="common">Aeromonas punctata</name>
    <dbReference type="NCBI Taxonomy" id="648"/>
    <lineage>
        <taxon>Bacteria</taxon>
        <taxon>Pseudomonadati</taxon>
        <taxon>Pseudomonadota</taxon>
        <taxon>Gammaproteobacteria</taxon>
        <taxon>Aeromonadales</taxon>
        <taxon>Aeromonadaceae</taxon>
        <taxon>Aeromonas</taxon>
    </lineage>
</organism>
<evidence type="ECO:0000256" key="1">
    <source>
        <dbReference type="SAM" id="MobiDB-lite"/>
    </source>
</evidence>
<evidence type="ECO:0000313" key="3">
    <source>
        <dbReference type="Proteomes" id="UP000886939"/>
    </source>
</evidence>
<sequence>MIEQNLPQGESLLPSYHYRHFKHWTWAQEQSGQGKAGGSGDWFEVEPELIDKSDPDCVWRTKEVIRHHNGKSNQNLITHDPQPASRADMASEGLPRLHAPIQPTCS</sequence>
<dbReference type="InterPro" id="IPR024965">
    <property type="entry name" value="Putative_integrase"/>
</dbReference>
<protein>
    <submittedName>
        <fullName evidence="2">Uncharacterized protein</fullName>
    </submittedName>
</protein>